<keyword evidence="3" id="KW-1185">Reference proteome</keyword>
<dbReference type="InterPro" id="IPR022037">
    <property type="entry name" value="DUF3606"/>
</dbReference>
<reference evidence="2 3" key="1">
    <citation type="submission" date="2019-03" db="EMBL/GenBank/DDBJ databases">
        <title>Genomic Encyclopedia of Archaeal and Bacterial Type Strains, Phase II (KMG-II): from individual species to whole genera.</title>
        <authorList>
            <person name="Goeker M."/>
        </authorList>
    </citation>
    <scope>NUCLEOTIDE SEQUENCE [LARGE SCALE GENOMIC DNA]</scope>
    <source>
        <strain evidence="2 3">DSM 19034</strain>
    </source>
</reference>
<dbReference type="OrthoDB" id="965891at2"/>
<gene>
    <name evidence="2" type="ORF">CLV32_0520</name>
</gene>
<dbReference type="EMBL" id="SNWM01000001">
    <property type="protein sequence ID" value="TDO24231.1"/>
    <property type="molecule type" value="Genomic_DNA"/>
</dbReference>
<feature type="region of interest" description="Disordered" evidence="1">
    <location>
        <begin position="1"/>
        <end position="24"/>
    </location>
</feature>
<comment type="caution">
    <text evidence="2">The sequence shown here is derived from an EMBL/GenBank/DDBJ whole genome shotgun (WGS) entry which is preliminary data.</text>
</comment>
<feature type="compositionally biased region" description="Basic and acidic residues" evidence="1">
    <location>
        <begin position="1"/>
        <end position="18"/>
    </location>
</feature>
<dbReference type="Pfam" id="PF12244">
    <property type="entry name" value="DUF3606"/>
    <property type="match status" value="1"/>
</dbReference>
<evidence type="ECO:0000256" key="1">
    <source>
        <dbReference type="SAM" id="MobiDB-lite"/>
    </source>
</evidence>
<proteinExistence type="predicted"/>
<evidence type="ECO:0000313" key="2">
    <source>
        <dbReference type="EMBL" id="TDO24231.1"/>
    </source>
</evidence>
<dbReference type="AlphaFoldDB" id="A0A4R6IPY3"/>
<dbReference type="Proteomes" id="UP000295499">
    <property type="component" value="Unassembled WGS sequence"/>
</dbReference>
<sequence>MADDKSKQDGRDDSKIDSNDPNEVEYAAKQFGVSASEIREAIKQVGSSREAVKKHLGK</sequence>
<dbReference type="RefSeq" id="WP_133552046.1">
    <property type="nucleotide sequence ID" value="NZ_SNWM01000001.1"/>
</dbReference>
<protein>
    <submittedName>
        <fullName evidence="2">Uncharacterized protein DUF3606</fullName>
    </submittedName>
</protein>
<evidence type="ECO:0000313" key="3">
    <source>
        <dbReference type="Proteomes" id="UP000295499"/>
    </source>
</evidence>
<name>A0A4R6IPY3_9SPHI</name>
<accession>A0A4R6IPY3</accession>
<organism evidence="2 3">
    <name type="scientific">Pedobacter duraquae</name>
    <dbReference type="NCBI Taxonomy" id="425511"/>
    <lineage>
        <taxon>Bacteria</taxon>
        <taxon>Pseudomonadati</taxon>
        <taxon>Bacteroidota</taxon>
        <taxon>Sphingobacteriia</taxon>
        <taxon>Sphingobacteriales</taxon>
        <taxon>Sphingobacteriaceae</taxon>
        <taxon>Pedobacter</taxon>
    </lineage>
</organism>